<organism evidence="1 2">
    <name type="scientific">Parascaris univalens</name>
    <name type="common">Nematode worm</name>
    <dbReference type="NCBI Taxonomy" id="6257"/>
    <lineage>
        <taxon>Eukaryota</taxon>
        <taxon>Metazoa</taxon>
        <taxon>Ecdysozoa</taxon>
        <taxon>Nematoda</taxon>
        <taxon>Chromadorea</taxon>
        <taxon>Rhabditida</taxon>
        <taxon>Spirurina</taxon>
        <taxon>Ascaridomorpha</taxon>
        <taxon>Ascaridoidea</taxon>
        <taxon>Ascarididae</taxon>
        <taxon>Parascaris</taxon>
    </lineage>
</organism>
<dbReference type="WBParaSite" id="PgE336_g001_t01">
    <property type="protein sequence ID" value="PgE336_g001_t01"/>
    <property type="gene ID" value="PgE336_g001"/>
</dbReference>
<reference evidence="2" key="1">
    <citation type="submission" date="2022-11" db="UniProtKB">
        <authorList>
            <consortium name="WormBaseParasite"/>
        </authorList>
    </citation>
    <scope>IDENTIFICATION</scope>
</reference>
<proteinExistence type="predicted"/>
<evidence type="ECO:0000313" key="1">
    <source>
        <dbReference type="Proteomes" id="UP000887569"/>
    </source>
</evidence>
<dbReference type="AlphaFoldDB" id="A0A915A3I7"/>
<sequence>MTAAKHSQEWVNAVNAHSRFLLCLLEFKLGLNHGLILGLEFGLILDLSPRPELGLVSDFKARVRLHLRKCTFTCAYVYVYVFARVRLRVRTFTFMRTYVHVYARVDSRARMCTCRHVHVYVYVYVESIERIDAEVIRELWKLTCDAGVYVIRKKDYN</sequence>
<accession>A0A915A3I7</accession>
<name>A0A915A3I7_PARUN</name>
<dbReference type="Proteomes" id="UP000887569">
    <property type="component" value="Unplaced"/>
</dbReference>
<evidence type="ECO:0000313" key="2">
    <source>
        <dbReference type="WBParaSite" id="PgE336_g001_t01"/>
    </source>
</evidence>
<protein>
    <submittedName>
        <fullName evidence="2">Uncharacterized protein</fullName>
    </submittedName>
</protein>
<keyword evidence="1" id="KW-1185">Reference proteome</keyword>